<dbReference type="STRING" id="1079859.SAMN04515674_105119"/>
<gene>
    <name evidence="1" type="ORF">SAMN04515674_105119</name>
</gene>
<dbReference type="PROSITE" id="PS51257">
    <property type="entry name" value="PROKAR_LIPOPROTEIN"/>
    <property type="match status" value="1"/>
</dbReference>
<dbReference type="Proteomes" id="UP000199306">
    <property type="component" value="Unassembled WGS sequence"/>
</dbReference>
<dbReference type="Gene3D" id="1.25.40.390">
    <property type="match status" value="1"/>
</dbReference>
<proteinExistence type="predicted"/>
<evidence type="ECO:0000313" key="2">
    <source>
        <dbReference type="Proteomes" id="UP000199306"/>
    </source>
</evidence>
<organism evidence="1 2">
    <name type="scientific">Pseudarcicella hirudinis</name>
    <dbReference type="NCBI Taxonomy" id="1079859"/>
    <lineage>
        <taxon>Bacteria</taxon>
        <taxon>Pseudomonadati</taxon>
        <taxon>Bacteroidota</taxon>
        <taxon>Cytophagia</taxon>
        <taxon>Cytophagales</taxon>
        <taxon>Flectobacillaceae</taxon>
        <taxon>Pseudarcicella</taxon>
    </lineage>
</organism>
<name>A0A1I5SNE7_9BACT</name>
<dbReference type="AlphaFoldDB" id="A0A1I5SNE7"/>
<evidence type="ECO:0008006" key="3">
    <source>
        <dbReference type="Google" id="ProtNLM"/>
    </source>
</evidence>
<dbReference type="SUPFAM" id="SSF48452">
    <property type="entry name" value="TPR-like"/>
    <property type="match status" value="1"/>
</dbReference>
<dbReference type="OrthoDB" id="731813at2"/>
<accession>A0A1I5SNE7</accession>
<protein>
    <recommendedName>
        <fullName evidence="3">SusD family protein</fullName>
    </recommendedName>
</protein>
<dbReference type="EMBL" id="FOXH01000005">
    <property type="protein sequence ID" value="SFP72282.1"/>
    <property type="molecule type" value="Genomic_DNA"/>
</dbReference>
<dbReference type="RefSeq" id="WP_092016543.1">
    <property type="nucleotide sequence ID" value="NZ_FOXH01000005.1"/>
</dbReference>
<keyword evidence="2" id="KW-1185">Reference proteome</keyword>
<sequence length="420" mass="45858">MKYLNNIKISFLSGAKRILLTTLSCSALVSCDNWVNDTILPSNTVEESQLGSLGMLGSIVDKNYVGGPVIAGVWRAGSSASSSLLVASGAIVDEISSTAVPNSQFYKELDDDKLSPDDLTLYSSWSAIQNYRARAEDAIALVATVKVVNPNADTDLIKNKALFNARLHAGYAWMMLADYFSVSNTQRSVYVNGALVSHSDAYGKAQKYWEDALSGASAQEQRLLHSLLAKLGIHSGNYTLASAHIDQTFQAKENFQFINTVNTASNAFFTALNVNVRDAAVDATLVSALKTTAEKARVPVVKAAKGHWSLTLFAERDPLMVSDFDEMQLIRAELVTRKLVTGDAAALVNSVIVKYDASGNSNLKTQPVLADFAGIRRVFLSFRGTRLIDLRRFNLNGDTKPGFLERKYQWISVPEVETHK</sequence>
<evidence type="ECO:0000313" key="1">
    <source>
        <dbReference type="EMBL" id="SFP72282.1"/>
    </source>
</evidence>
<dbReference type="InterPro" id="IPR011990">
    <property type="entry name" value="TPR-like_helical_dom_sf"/>
</dbReference>
<reference evidence="1 2" key="1">
    <citation type="submission" date="2016-10" db="EMBL/GenBank/DDBJ databases">
        <authorList>
            <person name="de Groot N.N."/>
        </authorList>
    </citation>
    <scope>NUCLEOTIDE SEQUENCE [LARGE SCALE GENOMIC DNA]</scope>
    <source>
        <strain evidence="2">E92,LMG 26720,CCM 7988</strain>
    </source>
</reference>